<feature type="compositionally biased region" description="Basic residues" evidence="1">
    <location>
        <begin position="28"/>
        <end position="40"/>
    </location>
</feature>
<dbReference type="EMBL" id="CP042430">
    <property type="protein sequence ID" value="QEC47509.1"/>
    <property type="molecule type" value="Genomic_DNA"/>
</dbReference>
<feature type="region of interest" description="Disordered" evidence="1">
    <location>
        <begin position="19"/>
        <end position="40"/>
    </location>
</feature>
<keyword evidence="2" id="KW-0812">Transmembrane</keyword>
<dbReference type="Proteomes" id="UP000321805">
    <property type="component" value="Chromosome"/>
</dbReference>
<dbReference type="AlphaFoldDB" id="A0A5B8U372"/>
<accession>A0A5B8U372</accession>
<feature type="transmembrane region" description="Helical" evidence="2">
    <location>
        <begin position="50"/>
        <end position="76"/>
    </location>
</feature>
<evidence type="ECO:0000313" key="3">
    <source>
        <dbReference type="EMBL" id="QEC47509.1"/>
    </source>
</evidence>
<keyword evidence="4" id="KW-1185">Reference proteome</keyword>
<evidence type="ECO:0000313" key="4">
    <source>
        <dbReference type="Proteomes" id="UP000321805"/>
    </source>
</evidence>
<name>A0A5B8U372_9ACTN</name>
<dbReference type="KEGG" id="bsol:FSW04_07905"/>
<reference evidence="3 4" key="1">
    <citation type="journal article" date="2018" name="J. Microbiol.">
        <title>Baekduia soli gen. nov., sp. nov., a novel bacterium isolated from the soil of Baekdu Mountain and proposal of a novel family name, Baekduiaceae fam. nov.</title>
        <authorList>
            <person name="An D.S."/>
            <person name="Siddiqi M.Z."/>
            <person name="Kim K.H."/>
            <person name="Yu H.S."/>
            <person name="Im W.T."/>
        </authorList>
    </citation>
    <scope>NUCLEOTIDE SEQUENCE [LARGE SCALE GENOMIC DNA]</scope>
    <source>
        <strain evidence="3 4">BR7-21</strain>
    </source>
</reference>
<evidence type="ECO:0000256" key="1">
    <source>
        <dbReference type="SAM" id="MobiDB-lite"/>
    </source>
</evidence>
<proteinExistence type="predicted"/>
<evidence type="ECO:0000256" key="2">
    <source>
        <dbReference type="SAM" id="Phobius"/>
    </source>
</evidence>
<sequence>MSKSLAQLERAFVEEAQQDRDRAEHLRRQAAARTRKRDLDRTHKRGSMRFGLLVLILIATAVLVTIAMFETLYYVMG</sequence>
<keyword evidence="2" id="KW-0472">Membrane</keyword>
<dbReference type="RefSeq" id="WP_146918043.1">
    <property type="nucleotide sequence ID" value="NZ_CP042430.1"/>
</dbReference>
<keyword evidence="2" id="KW-1133">Transmembrane helix</keyword>
<organism evidence="3 4">
    <name type="scientific">Baekduia soli</name>
    <dbReference type="NCBI Taxonomy" id="496014"/>
    <lineage>
        <taxon>Bacteria</taxon>
        <taxon>Bacillati</taxon>
        <taxon>Actinomycetota</taxon>
        <taxon>Thermoleophilia</taxon>
        <taxon>Solirubrobacterales</taxon>
        <taxon>Baekduiaceae</taxon>
        <taxon>Baekduia</taxon>
    </lineage>
</organism>
<gene>
    <name evidence="3" type="ORF">FSW04_07905</name>
</gene>
<protein>
    <submittedName>
        <fullName evidence="3">Uncharacterized protein</fullName>
    </submittedName>
</protein>